<dbReference type="Gene3D" id="3.40.50.980">
    <property type="match status" value="1"/>
</dbReference>
<dbReference type="Proteomes" id="UP000199601">
    <property type="component" value="Unassembled WGS sequence"/>
</dbReference>
<evidence type="ECO:0000313" key="1">
    <source>
        <dbReference type="EMBL" id="CQD18336.1"/>
    </source>
</evidence>
<dbReference type="AlphaFoldDB" id="A0A0U1DKR4"/>
<accession>A0A0U1DKR4</accession>
<dbReference type="EMBL" id="CTEC01000002">
    <property type="protein sequence ID" value="CQD18336.1"/>
    <property type="molecule type" value="Genomic_DNA"/>
</dbReference>
<gene>
    <name evidence="1" type="ORF">BN000_04146</name>
</gene>
<name>A0A0U1DKR4_9MYCO</name>
<sequence>MTVQSLGGTTVVMEKFPPEQTLDCIARRRVTHGQSVPAMFVRMMKLPESARDSYHLMAGPGI</sequence>
<evidence type="ECO:0000313" key="2">
    <source>
        <dbReference type="Proteomes" id="UP000199601"/>
    </source>
</evidence>
<keyword evidence="2" id="KW-1185">Reference proteome</keyword>
<protein>
    <submittedName>
        <fullName evidence="1">Acyl-CoA synthetase</fullName>
    </submittedName>
</protein>
<organism evidence="1 2">
    <name type="scientific">Mycobacterium europaeum</name>
    <dbReference type="NCBI Taxonomy" id="761804"/>
    <lineage>
        <taxon>Bacteria</taxon>
        <taxon>Bacillati</taxon>
        <taxon>Actinomycetota</taxon>
        <taxon>Actinomycetes</taxon>
        <taxon>Mycobacteriales</taxon>
        <taxon>Mycobacteriaceae</taxon>
        <taxon>Mycobacterium</taxon>
        <taxon>Mycobacterium simiae complex</taxon>
    </lineage>
</organism>
<dbReference type="SUPFAM" id="SSF56801">
    <property type="entry name" value="Acetyl-CoA synthetase-like"/>
    <property type="match status" value="1"/>
</dbReference>
<reference evidence="2" key="1">
    <citation type="submission" date="2015-03" db="EMBL/GenBank/DDBJ databases">
        <authorList>
            <person name="Urmite Genomes"/>
        </authorList>
    </citation>
    <scope>NUCLEOTIDE SEQUENCE [LARGE SCALE GENOMIC DNA]</scope>
    <source>
        <strain evidence="2">CSUR P1344</strain>
    </source>
</reference>
<proteinExistence type="predicted"/>